<dbReference type="AlphaFoldDB" id="A0ABD0JE24"/>
<proteinExistence type="predicted"/>
<accession>A0ABD0JE24</accession>
<evidence type="ECO:0000313" key="1">
    <source>
        <dbReference type="EMBL" id="KAK7471447.1"/>
    </source>
</evidence>
<dbReference type="EMBL" id="JACVVK020000493">
    <property type="protein sequence ID" value="KAK7471447.1"/>
    <property type="molecule type" value="Genomic_DNA"/>
</dbReference>
<keyword evidence="2" id="KW-1185">Reference proteome</keyword>
<comment type="caution">
    <text evidence="1">The sequence shown here is derived from an EMBL/GenBank/DDBJ whole genome shotgun (WGS) entry which is preliminary data.</text>
</comment>
<dbReference type="Proteomes" id="UP001519460">
    <property type="component" value="Unassembled WGS sequence"/>
</dbReference>
<evidence type="ECO:0000313" key="2">
    <source>
        <dbReference type="Proteomes" id="UP001519460"/>
    </source>
</evidence>
<organism evidence="1 2">
    <name type="scientific">Batillaria attramentaria</name>
    <dbReference type="NCBI Taxonomy" id="370345"/>
    <lineage>
        <taxon>Eukaryota</taxon>
        <taxon>Metazoa</taxon>
        <taxon>Spiralia</taxon>
        <taxon>Lophotrochozoa</taxon>
        <taxon>Mollusca</taxon>
        <taxon>Gastropoda</taxon>
        <taxon>Caenogastropoda</taxon>
        <taxon>Sorbeoconcha</taxon>
        <taxon>Cerithioidea</taxon>
        <taxon>Batillariidae</taxon>
        <taxon>Batillaria</taxon>
    </lineage>
</organism>
<reference evidence="1 2" key="1">
    <citation type="journal article" date="2023" name="Sci. Data">
        <title>Genome assembly of the Korean intertidal mud-creeper Batillaria attramentaria.</title>
        <authorList>
            <person name="Patra A.K."/>
            <person name="Ho P.T."/>
            <person name="Jun S."/>
            <person name="Lee S.J."/>
            <person name="Kim Y."/>
            <person name="Won Y.J."/>
        </authorList>
    </citation>
    <scope>NUCLEOTIDE SEQUENCE [LARGE SCALE GENOMIC DNA]</scope>
    <source>
        <strain evidence="1">Wonlab-2016</strain>
    </source>
</reference>
<sequence length="90" mass="9325">MTTSVSITTSRRCEAETAGALCGSVRAGSAISRGKEQSTSRPDYSTLCAHCAVWSGQASVPQTITTVPTKIPVPFSCLLFVLGISSAVKC</sequence>
<gene>
    <name evidence="1" type="ORF">BaRGS_00035935</name>
</gene>
<name>A0ABD0JE24_9CAEN</name>
<protein>
    <submittedName>
        <fullName evidence="1">Uncharacterized protein</fullName>
    </submittedName>
</protein>